<dbReference type="KEGG" id="hli:HLI_19825"/>
<feature type="transmembrane region" description="Helical" evidence="1">
    <location>
        <begin position="48"/>
        <end position="66"/>
    </location>
</feature>
<sequence length="102" mass="11715">MGVVICKKCGDAWTFRQAFVSGLMLQRKKICPQCRARQYPTRKSRHRSSMLSFAAFLVFLIIVETFQMRLAYSLVFAGFVLLVTAVVNPLVIQLSNEEESHW</sequence>
<evidence type="ECO:0000256" key="1">
    <source>
        <dbReference type="SAM" id="Phobius"/>
    </source>
</evidence>
<dbReference type="OrthoDB" id="2418141at2"/>
<reference evidence="2 3" key="1">
    <citation type="submission" date="2018-01" db="EMBL/GenBank/DDBJ databases">
        <title>The whole genome sequencing and assembly of Halobacillus litoralis ERB031 strain.</title>
        <authorList>
            <person name="Lee S.-J."/>
            <person name="Park M.-K."/>
            <person name="Kim J.-Y."/>
            <person name="Lee Y.-J."/>
            <person name="Yi H."/>
            <person name="Bahn Y.-S."/>
            <person name="Kim J.F."/>
            <person name="Lee D.-W."/>
        </authorList>
    </citation>
    <scope>NUCLEOTIDE SEQUENCE [LARGE SCALE GENOMIC DNA]</scope>
    <source>
        <strain evidence="2 3">ERB 031</strain>
    </source>
</reference>
<organism evidence="2 3">
    <name type="scientific">Halobacillus litoralis</name>
    <dbReference type="NCBI Taxonomy" id="45668"/>
    <lineage>
        <taxon>Bacteria</taxon>
        <taxon>Bacillati</taxon>
        <taxon>Bacillota</taxon>
        <taxon>Bacilli</taxon>
        <taxon>Bacillales</taxon>
        <taxon>Bacillaceae</taxon>
        <taxon>Halobacillus</taxon>
    </lineage>
</organism>
<evidence type="ECO:0000313" key="2">
    <source>
        <dbReference type="EMBL" id="QAS54302.1"/>
    </source>
</evidence>
<evidence type="ECO:0008006" key="4">
    <source>
        <dbReference type="Google" id="ProtNLM"/>
    </source>
</evidence>
<dbReference type="Proteomes" id="UP000287756">
    <property type="component" value="Chromosome"/>
</dbReference>
<accession>A0A410MHT5</accession>
<dbReference type="AlphaFoldDB" id="A0A410MHT5"/>
<dbReference type="RefSeq" id="WP_128526569.1">
    <property type="nucleotide sequence ID" value="NZ_CP026118.1"/>
</dbReference>
<evidence type="ECO:0000313" key="3">
    <source>
        <dbReference type="Proteomes" id="UP000287756"/>
    </source>
</evidence>
<keyword evidence="1" id="KW-0472">Membrane</keyword>
<dbReference type="EMBL" id="CP026118">
    <property type="protein sequence ID" value="QAS54302.1"/>
    <property type="molecule type" value="Genomic_DNA"/>
</dbReference>
<proteinExistence type="predicted"/>
<name>A0A410MHT5_9BACI</name>
<dbReference type="InterPro" id="IPR026369">
    <property type="entry name" value="CxxC_20_CxxC"/>
</dbReference>
<protein>
    <recommendedName>
        <fullName evidence="4">CXXC-20-CXXC protein</fullName>
    </recommendedName>
</protein>
<gene>
    <name evidence="2" type="ORF">HLI_19825</name>
</gene>
<dbReference type="NCBIfam" id="TIGR04104">
    <property type="entry name" value="cxxc_20_cxxc"/>
    <property type="match status" value="1"/>
</dbReference>
<keyword evidence="1" id="KW-1133">Transmembrane helix</keyword>
<feature type="transmembrane region" description="Helical" evidence="1">
    <location>
        <begin position="72"/>
        <end position="92"/>
    </location>
</feature>
<keyword evidence="1" id="KW-0812">Transmembrane</keyword>